<dbReference type="EMBL" id="CYXM01000005">
    <property type="protein sequence ID" value="CUM96862.1"/>
    <property type="molecule type" value="Genomic_DNA"/>
</dbReference>
<evidence type="ECO:0000313" key="2">
    <source>
        <dbReference type="Proteomes" id="UP000095673"/>
    </source>
</evidence>
<evidence type="ECO:0000313" key="1">
    <source>
        <dbReference type="EMBL" id="CUM96862.1"/>
    </source>
</evidence>
<dbReference type="RefSeq" id="WP_055215139.1">
    <property type="nucleotide sequence ID" value="NZ_CYXM01000005.1"/>
</dbReference>
<dbReference type="Proteomes" id="UP000095673">
    <property type="component" value="Unassembled WGS sequence"/>
</dbReference>
<name>A0A173T266_9FIRM</name>
<dbReference type="AlphaFoldDB" id="A0A173T266"/>
<gene>
    <name evidence="1" type="ORF">ERS852580_01379</name>
</gene>
<accession>A0A173T266</accession>
<organism evidence="1 2">
    <name type="scientific">Agathobacter rectalis</name>
    <dbReference type="NCBI Taxonomy" id="39491"/>
    <lineage>
        <taxon>Bacteria</taxon>
        <taxon>Bacillati</taxon>
        <taxon>Bacillota</taxon>
        <taxon>Clostridia</taxon>
        <taxon>Lachnospirales</taxon>
        <taxon>Lachnospiraceae</taxon>
        <taxon>Agathobacter</taxon>
    </lineage>
</organism>
<sequence length="156" mass="17988">MGILEIVFNSRKFDLNDDVLMGFDNYFDKKSKDYNSFCLDEEDINPLQNFVAQIKSADSDSVIYVSTYGYEITNSKGEKSTYADALWIDTVLPISQIERYIEKSGVAEPSNISFVGDSDECGNYKVWLIAQEENNPHIIELTDRKKIDHMIILYWD</sequence>
<reference evidence="1 2" key="1">
    <citation type="submission" date="2015-09" db="EMBL/GenBank/DDBJ databases">
        <authorList>
            <consortium name="Pathogen Informatics"/>
        </authorList>
    </citation>
    <scope>NUCLEOTIDE SEQUENCE [LARGE SCALE GENOMIC DNA]</scope>
    <source>
        <strain evidence="1 2">2789STDY5834968</strain>
    </source>
</reference>
<dbReference type="OrthoDB" id="2055467at2"/>
<proteinExistence type="predicted"/>
<protein>
    <submittedName>
        <fullName evidence="1">Uncharacterized protein</fullName>
    </submittedName>
</protein>